<feature type="domain" description="DUF2007" evidence="1">
    <location>
        <begin position="13"/>
        <end position="63"/>
    </location>
</feature>
<evidence type="ECO:0000313" key="3">
    <source>
        <dbReference type="Proteomes" id="UP000295668"/>
    </source>
</evidence>
<dbReference type="SUPFAM" id="SSF54913">
    <property type="entry name" value="GlnB-like"/>
    <property type="match status" value="1"/>
</dbReference>
<evidence type="ECO:0000313" key="2">
    <source>
        <dbReference type="EMBL" id="TDG35260.1"/>
    </source>
</evidence>
<dbReference type="RefSeq" id="WP_133263392.1">
    <property type="nucleotide sequence ID" value="NZ_SJCY01000011.1"/>
</dbReference>
<dbReference type="Proteomes" id="UP000295668">
    <property type="component" value="Unassembled WGS sequence"/>
</dbReference>
<accession>A0A4R5MI52</accession>
<dbReference type="InterPro" id="IPR011322">
    <property type="entry name" value="N-reg_PII-like_a/b"/>
</dbReference>
<keyword evidence="3" id="KW-1185">Reference proteome</keyword>
<dbReference type="EMBL" id="SJCY01000011">
    <property type="protein sequence ID" value="TDG35260.1"/>
    <property type="molecule type" value="Genomic_DNA"/>
</dbReference>
<organism evidence="2 3">
    <name type="scientific">Pedobacter changchengzhani</name>
    <dbReference type="NCBI Taxonomy" id="2529274"/>
    <lineage>
        <taxon>Bacteria</taxon>
        <taxon>Pseudomonadati</taxon>
        <taxon>Bacteroidota</taxon>
        <taxon>Sphingobacteriia</taxon>
        <taxon>Sphingobacteriales</taxon>
        <taxon>Sphingobacteriaceae</taxon>
        <taxon>Pedobacter</taxon>
    </lineage>
</organism>
<dbReference type="OrthoDB" id="8480302at2"/>
<dbReference type="Gene3D" id="3.30.70.790">
    <property type="entry name" value="UreE, C-terminal domain"/>
    <property type="match status" value="1"/>
</dbReference>
<name>A0A4R5MI52_9SPHI</name>
<evidence type="ECO:0000259" key="1">
    <source>
        <dbReference type="Pfam" id="PF09413"/>
    </source>
</evidence>
<gene>
    <name evidence="2" type="ORF">EZJ43_14265</name>
</gene>
<sequence>MNDRTTVYASYYNPIEANIIKTRLDDAGFACFLADENISTINPLYNQAVGGVRLIVFERDVEEIKAFLGEDNAIATEEEEVVNEDNVVCENCGSTNVSYGQATQKRFSWWVTIISLLTASYPFKANKCYHCYACGHEFE</sequence>
<comment type="caution">
    <text evidence="2">The sequence shown here is derived from an EMBL/GenBank/DDBJ whole genome shotgun (WGS) entry which is preliminary data.</text>
</comment>
<dbReference type="Pfam" id="PF09413">
    <property type="entry name" value="DUF2007"/>
    <property type="match status" value="1"/>
</dbReference>
<proteinExistence type="predicted"/>
<dbReference type="InterPro" id="IPR018551">
    <property type="entry name" value="DUF2007"/>
</dbReference>
<reference evidence="2 3" key="1">
    <citation type="submission" date="2019-02" db="EMBL/GenBank/DDBJ databases">
        <title>Pedobacter sp. nov., a novel speices isolated from soil of pinguins habitat in Antarcitica.</title>
        <authorList>
            <person name="He R.-H."/>
        </authorList>
    </citation>
    <scope>NUCLEOTIDE SEQUENCE [LARGE SCALE GENOMIC DNA]</scope>
    <source>
        <strain evidence="2 3">E01020</strain>
    </source>
</reference>
<protein>
    <submittedName>
        <fullName evidence="2">DUF2007 domain-containing protein</fullName>
    </submittedName>
</protein>
<dbReference type="AlphaFoldDB" id="A0A4R5MI52"/>